<dbReference type="Pfam" id="PF00076">
    <property type="entry name" value="RRM_1"/>
    <property type="match status" value="1"/>
</dbReference>
<sequence length="191" mass="21556">MSYRGSRQDKARNNDYNTYNRNEVNSSYITNPQTDEEYRAAIAQQQLAYDNSSSKAPMTSAVSANPHGSNLTVRRAGGGQKWEDPTLLDWNPNDFRLFVGNLSGEVTETHLTNAFGKYPSLSKVRVVRDSKSKTQKTKGYGFVAFSDPEDYFRAFKDMNGKYVGGHPVHLKRATTDVKPSKVKRSSPYQRK</sequence>
<dbReference type="InterPro" id="IPR012677">
    <property type="entry name" value="Nucleotide-bd_a/b_plait_sf"/>
</dbReference>
<proteinExistence type="predicted"/>
<dbReference type="InterPro" id="IPR000504">
    <property type="entry name" value="RRM_dom"/>
</dbReference>
<dbReference type="Proteomes" id="UP000095009">
    <property type="component" value="Unassembled WGS sequence"/>
</dbReference>
<feature type="region of interest" description="Disordered" evidence="3">
    <location>
        <begin position="1"/>
        <end position="22"/>
    </location>
</feature>
<dbReference type="AlphaFoldDB" id="A0A1E3PCW3"/>
<dbReference type="InterPro" id="IPR035979">
    <property type="entry name" value="RBD_domain_sf"/>
</dbReference>
<dbReference type="STRING" id="857566.A0A1E3PCW3"/>
<evidence type="ECO:0000256" key="2">
    <source>
        <dbReference type="PROSITE-ProRule" id="PRU00176"/>
    </source>
</evidence>
<feature type="region of interest" description="Disordered" evidence="3">
    <location>
        <begin position="50"/>
        <end position="78"/>
    </location>
</feature>
<organism evidence="5 6">
    <name type="scientific">Nadsonia fulvescens var. elongata DSM 6958</name>
    <dbReference type="NCBI Taxonomy" id="857566"/>
    <lineage>
        <taxon>Eukaryota</taxon>
        <taxon>Fungi</taxon>
        <taxon>Dikarya</taxon>
        <taxon>Ascomycota</taxon>
        <taxon>Saccharomycotina</taxon>
        <taxon>Dipodascomycetes</taxon>
        <taxon>Dipodascales</taxon>
        <taxon>Dipodascales incertae sedis</taxon>
        <taxon>Nadsonia</taxon>
    </lineage>
</organism>
<feature type="compositionally biased region" description="Basic residues" evidence="3">
    <location>
        <begin position="180"/>
        <end position="191"/>
    </location>
</feature>
<dbReference type="InterPro" id="IPR050825">
    <property type="entry name" value="RBM42_RBP45_47-like"/>
</dbReference>
<protein>
    <submittedName>
        <fullName evidence="5">RNA-binding domain-containing protein</fullName>
    </submittedName>
</protein>
<evidence type="ECO:0000313" key="6">
    <source>
        <dbReference type="Proteomes" id="UP000095009"/>
    </source>
</evidence>
<gene>
    <name evidence="5" type="ORF">NADFUDRAFT_29307</name>
</gene>
<feature type="compositionally biased region" description="Basic and acidic residues" evidence="3">
    <location>
        <begin position="1"/>
        <end position="13"/>
    </location>
</feature>
<dbReference type="Gene3D" id="3.30.70.330">
    <property type="match status" value="1"/>
</dbReference>
<feature type="compositionally biased region" description="Polar residues" evidence="3">
    <location>
        <begin position="50"/>
        <end position="72"/>
    </location>
</feature>
<evidence type="ECO:0000259" key="4">
    <source>
        <dbReference type="PROSITE" id="PS50102"/>
    </source>
</evidence>
<dbReference type="PANTHER" id="PTHR47640">
    <property type="entry name" value="TRNA SELENOCYSTEINE 1-ASSOCIATED PROTEIN 1-RELATED-RELATED"/>
    <property type="match status" value="1"/>
</dbReference>
<dbReference type="GO" id="GO:0003729">
    <property type="term" value="F:mRNA binding"/>
    <property type="evidence" value="ECO:0007669"/>
    <property type="project" value="InterPro"/>
</dbReference>
<keyword evidence="6" id="KW-1185">Reference proteome</keyword>
<evidence type="ECO:0000313" key="5">
    <source>
        <dbReference type="EMBL" id="ODQ63253.1"/>
    </source>
</evidence>
<accession>A0A1E3PCW3</accession>
<feature type="region of interest" description="Disordered" evidence="3">
    <location>
        <begin position="172"/>
        <end position="191"/>
    </location>
</feature>
<name>A0A1E3PCW3_9ASCO</name>
<dbReference type="PROSITE" id="PS50102">
    <property type="entry name" value="RRM"/>
    <property type="match status" value="1"/>
</dbReference>
<evidence type="ECO:0000256" key="3">
    <source>
        <dbReference type="SAM" id="MobiDB-lite"/>
    </source>
</evidence>
<dbReference type="SMART" id="SM00360">
    <property type="entry name" value="RRM"/>
    <property type="match status" value="1"/>
</dbReference>
<keyword evidence="1 2" id="KW-0694">RNA-binding</keyword>
<dbReference type="OrthoDB" id="1749473at2759"/>
<dbReference type="EMBL" id="KV454415">
    <property type="protein sequence ID" value="ODQ63253.1"/>
    <property type="molecule type" value="Genomic_DNA"/>
</dbReference>
<feature type="domain" description="RRM" evidence="4">
    <location>
        <begin position="95"/>
        <end position="175"/>
    </location>
</feature>
<reference evidence="5 6" key="1">
    <citation type="journal article" date="2016" name="Proc. Natl. Acad. Sci. U.S.A.">
        <title>Comparative genomics of biotechnologically important yeasts.</title>
        <authorList>
            <person name="Riley R."/>
            <person name="Haridas S."/>
            <person name="Wolfe K.H."/>
            <person name="Lopes M.R."/>
            <person name="Hittinger C.T."/>
            <person name="Goeker M."/>
            <person name="Salamov A.A."/>
            <person name="Wisecaver J.H."/>
            <person name="Long T.M."/>
            <person name="Calvey C.H."/>
            <person name="Aerts A.L."/>
            <person name="Barry K.W."/>
            <person name="Choi C."/>
            <person name="Clum A."/>
            <person name="Coughlan A.Y."/>
            <person name="Deshpande S."/>
            <person name="Douglass A.P."/>
            <person name="Hanson S.J."/>
            <person name="Klenk H.-P."/>
            <person name="LaButti K.M."/>
            <person name="Lapidus A."/>
            <person name="Lindquist E.A."/>
            <person name="Lipzen A.M."/>
            <person name="Meier-Kolthoff J.P."/>
            <person name="Ohm R.A."/>
            <person name="Otillar R.P."/>
            <person name="Pangilinan J.L."/>
            <person name="Peng Y."/>
            <person name="Rokas A."/>
            <person name="Rosa C.A."/>
            <person name="Scheuner C."/>
            <person name="Sibirny A.A."/>
            <person name="Slot J.C."/>
            <person name="Stielow J.B."/>
            <person name="Sun H."/>
            <person name="Kurtzman C.P."/>
            <person name="Blackwell M."/>
            <person name="Grigoriev I.V."/>
            <person name="Jeffries T.W."/>
        </authorList>
    </citation>
    <scope>NUCLEOTIDE SEQUENCE [LARGE SCALE GENOMIC DNA]</scope>
    <source>
        <strain evidence="5 6">DSM 6958</strain>
    </source>
</reference>
<dbReference type="PANTHER" id="PTHR47640:SF11">
    <property type="entry name" value="RNA-BINDING PROTEIN 42"/>
    <property type="match status" value="1"/>
</dbReference>
<dbReference type="SUPFAM" id="SSF54928">
    <property type="entry name" value="RNA-binding domain, RBD"/>
    <property type="match status" value="1"/>
</dbReference>
<evidence type="ECO:0000256" key="1">
    <source>
        <dbReference type="ARBA" id="ARBA00022884"/>
    </source>
</evidence>